<keyword evidence="3" id="KW-1185">Reference proteome</keyword>
<evidence type="ECO:0000256" key="1">
    <source>
        <dbReference type="SAM" id="Phobius"/>
    </source>
</evidence>
<feature type="transmembrane region" description="Helical" evidence="1">
    <location>
        <begin position="53"/>
        <end position="73"/>
    </location>
</feature>
<gene>
    <name evidence="2" type="ORF">CFK38_05025</name>
</gene>
<dbReference type="RefSeq" id="WP_096802103.1">
    <property type="nucleotide sequence ID" value="NZ_CP023563.1"/>
</dbReference>
<dbReference type="AlphaFoldDB" id="A0A291GL78"/>
<sequence length="231" mass="24089">MSARSAARRHQDELGAVLAVHHDRPGPVVIGAVVLVWAIFSALTLIAPGETPVLALAPSVLFAVLGIVLLVAISGERLVVCERGLLVGSVALWMRPSVVRYDQIVPGSIAPVTGAQRYSRETGTGGMPQSTVRRSLWTRRGVHFVGPSASEARRKKSVLAALQDPPPRSIDGRWVWFAGVGSTAPQQVTAQIAGAAEAAGAADLARATAAAEVRELSGDPADASRHLPGLP</sequence>
<accession>A0A291GL78</accession>
<keyword evidence="1" id="KW-0812">Transmembrane</keyword>
<name>A0A291GL78_9MICO</name>
<dbReference type="EMBL" id="CP023563">
    <property type="protein sequence ID" value="ATG50965.1"/>
    <property type="molecule type" value="Genomic_DNA"/>
</dbReference>
<proteinExistence type="predicted"/>
<protein>
    <recommendedName>
        <fullName evidence="4">DUF3093 domain-containing protein</fullName>
    </recommendedName>
</protein>
<feature type="transmembrane region" description="Helical" evidence="1">
    <location>
        <begin position="28"/>
        <end position="47"/>
    </location>
</feature>
<keyword evidence="1" id="KW-0472">Membrane</keyword>
<dbReference type="OrthoDB" id="5150223at2"/>
<organism evidence="2 3">
    <name type="scientific">Brachybacterium vulturis</name>
    <dbReference type="NCBI Taxonomy" id="2017484"/>
    <lineage>
        <taxon>Bacteria</taxon>
        <taxon>Bacillati</taxon>
        <taxon>Actinomycetota</taxon>
        <taxon>Actinomycetes</taxon>
        <taxon>Micrococcales</taxon>
        <taxon>Dermabacteraceae</taxon>
        <taxon>Brachybacterium</taxon>
    </lineage>
</organism>
<evidence type="ECO:0008006" key="4">
    <source>
        <dbReference type="Google" id="ProtNLM"/>
    </source>
</evidence>
<evidence type="ECO:0000313" key="2">
    <source>
        <dbReference type="EMBL" id="ATG50965.1"/>
    </source>
</evidence>
<dbReference type="Proteomes" id="UP000218165">
    <property type="component" value="Chromosome"/>
</dbReference>
<evidence type="ECO:0000313" key="3">
    <source>
        <dbReference type="Proteomes" id="UP000218165"/>
    </source>
</evidence>
<keyword evidence="1" id="KW-1133">Transmembrane helix</keyword>
<reference evidence="3" key="1">
    <citation type="submission" date="2017-09" db="EMBL/GenBank/DDBJ databases">
        <title>Brachybacterium sp. VM2412.</title>
        <authorList>
            <person name="Tak E.J."/>
            <person name="Bae J.-W."/>
        </authorList>
    </citation>
    <scope>NUCLEOTIDE SEQUENCE [LARGE SCALE GENOMIC DNA]</scope>
    <source>
        <strain evidence="3">VM2412</strain>
    </source>
</reference>
<dbReference type="KEGG" id="brz:CFK38_05025"/>